<proteinExistence type="inferred from homology"/>
<comment type="similarity">
    <text evidence="1 4">Belongs to the cystatin family. Phytocystatin subfamily.</text>
</comment>
<dbReference type="GO" id="GO:0004869">
    <property type="term" value="F:cysteine-type endopeptidase inhibitor activity"/>
    <property type="evidence" value="ECO:0007669"/>
    <property type="project" value="UniProtKB-KW"/>
</dbReference>
<dbReference type="InterPro" id="IPR027214">
    <property type="entry name" value="Cystatin"/>
</dbReference>
<dbReference type="InterPro" id="IPR046350">
    <property type="entry name" value="Cystatin_sf"/>
</dbReference>
<dbReference type="AlphaFoldDB" id="A0AAV5DWI7"/>
<accession>A0AAV5DWI7</accession>
<dbReference type="PANTHER" id="PTHR11413:SF104">
    <property type="entry name" value="CYSTEINE PROTEINASE INHIBITOR 2"/>
    <property type="match status" value="1"/>
</dbReference>
<dbReference type="CDD" id="cd00042">
    <property type="entry name" value="CY"/>
    <property type="match status" value="1"/>
</dbReference>
<evidence type="ECO:0000259" key="6">
    <source>
        <dbReference type="SMART" id="SM00043"/>
    </source>
</evidence>
<evidence type="ECO:0000313" key="7">
    <source>
        <dbReference type="EMBL" id="GJN14812.1"/>
    </source>
</evidence>
<feature type="domain" description="Cystatin" evidence="6">
    <location>
        <begin position="42"/>
        <end position="143"/>
    </location>
</feature>
<keyword evidence="3 4" id="KW-0789">Thiol protease inhibitor</keyword>
<name>A0AAV5DWI7_ELECO</name>
<dbReference type="EMBL" id="BQKI01000071">
    <property type="protein sequence ID" value="GJN14812.1"/>
    <property type="molecule type" value="Genomic_DNA"/>
</dbReference>
<evidence type="ECO:0000256" key="3">
    <source>
        <dbReference type="ARBA" id="ARBA00022704"/>
    </source>
</evidence>
<evidence type="ECO:0000256" key="5">
    <source>
        <dbReference type="SAM" id="MobiDB-lite"/>
    </source>
</evidence>
<organism evidence="7 8">
    <name type="scientific">Eleusine coracana subsp. coracana</name>
    <dbReference type="NCBI Taxonomy" id="191504"/>
    <lineage>
        <taxon>Eukaryota</taxon>
        <taxon>Viridiplantae</taxon>
        <taxon>Streptophyta</taxon>
        <taxon>Embryophyta</taxon>
        <taxon>Tracheophyta</taxon>
        <taxon>Spermatophyta</taxon>
        <taxon>Magnoliopsida</taxon>
        <taxon>Liliopsida</taxon>
        <taxon>Poales</taxon>
        <taxon>Poaceae</taxon>
        <taxon>PACMAD clade</taxon>
        <taxon>Chloridoideae</taxon>
        <taxon>Cynodonteae</taxon>
        <taxon>Eleusininae</taxon>
        <taxon>Eleusine</taxon>
    </lineage>
</organism>
<evidence type="ECO:0000256" key="1">
    <source>
        <dbReference type="ARBA" id="ARBA00007233"/>
    </source>
</evidence>
<sequence length="151" mass="17658">MSFSCSCFPPRNRSHRTAPMPERPKECIITWHRITERPMRRVICGGIQDAPGRENDLKLIKLARFAVAEYKKKTVLRSTPFFFASSWMLKFERLVKVRHQLVSGMLYFFTVKVKEGCTKKLYEATVWEQSWTNFKQLSSFRPVATETTTTA</sequence>
<dbReference type="SUPFAM" id="SSF54403">
    <property type="entry name" value="Cystatin/monellin"/>
    <property type="match status" value="1"/>
</dbReference>
<evidence type="ECO:0000313" key="8">
    <source>
        <dbReference type="Proteomes" id="UP001054889"/>
    </source>
</evidence>
<reference evidence="7" key="1">
    <citation type="journal article" date="2018" name="DNA Res.">
        <title>Multiple hybrid de novo genome assembly of finger millet, an orphan allotetraploid crop.</title>
        <authorList>
            <person name="Hatakeyama M."/>
            <person name="Aluri S."/>
            <person name="Balachadran M.T."/>
            <person name="Sivarajan S.R."/>
            <person name="Patrignani A."/>
            <person name="Gruter S."/>
            <person name="Poveda L."/>
            <person name="Shimizu-Inatsugi R."/>
            <person name="Baeten J."/>
            <person name="Francoijs K.J."/>
            <person name="Nataraja K.N."/>
            <person name="Reddy Y.A.N."/>
            <person name="Phadnis S."/>
            <person name="Ravikumar R.L."/>
            <person name="Schlapbach R."/>
            <person name="Sreeman S.M."/>
            <person name="Shimizu K.K."/>
        </authorList>
    </citation>
    <scope>NUCLEOTIDE SEQUENCE</scope>
</reference>
<dbReference type="Pfam" id="PF16845">
    <property type="entry name" value="SQAPI"/>
    <property type="match status" value="1"/>
</dbReference>
<protein>
    <recommendedName>
        <fullName evidence="4">Cysteine proteinase inhibitor</fullName>
    </recommendedName>
</protein>
<dbReference type="SMART" id="SM00043">
    <property type="entry name" value="CY"/>
    <property type="match status" value="1"/>
</dbReference>
<comment type="caution">
    <text evidence="7">The sequence shown here is derived from an EMBL/GenBank/DDBJ whole genome shotgun (WGS) entry which is preliminary data.</text>
</comment>
<dbReference type="Proteomes" id="UP001054889">
    <property type="component" value="Unassembled WGS sequence"/>
</dbReference>
<keyword evidence="2 4" id="KW-0646">Protease inhibitor</keyword>
<dbReference type="InterPro" id="IPR000010">
    <property type="entry name" value="Cystatin_dom"/>
</dbReference>
<dbReference type="PANTHER" id="PTHR11413">
    <property type="entry name" value="CYSTATIN FAMILY MEMBER"/>
    <property type="match status" value="1"/>
</dbReference>
<gene>
    <name evidence="7" type="primary">gb01674</name>
    <name evidence="7" type="ORF">PR202_gb01674</name>
</gene>
<reference evidence="7" key="2">
    <citation type="submission" date="2021-12" db="EMBL/GenBank/DDBJ databases">
        <title>Resequencing data analysis of finger millet.</title>
        <authorList>
            <person name="Hatakeyama M."/>
            <person name="Aluri S."/>
            <person name="Balachadran M.T."/>
            <person name="Sivarajan S.R."/>
            <person name="Poveda L."/>
            <person name="Shimizu-Inatsugi R."/>
            <person name="Schlapbach R."/>
            <person name="Sreeman S.M."/>
            <person name="Shimizu K.K."/>
        </authorList>
    </citation>
    <scope>NUCLEOTIDE SEQUENCE</scope>
</reference>
<evidence type="ECO:0000256" key="4">
    <source>
        <dbReference type="RuleBase" id="RU362130"/>
    </source>
</evidence>
<evidence type="ECO:0000256" key="2">
    <source>
        <dbReference type="ARBA" id="ARBA00022690"/>
    </source>
</evidence>
<dbReference type="Gene3D" id="3.10.450.10">
    <property type="match status" value="1"/>
</dbReference>
<feature type="region of interest" description="Disordered" evidence="5">
    <location>
        <begin position="1"/>
        <end position="20"/>
    </location>
</feature>
<keyword evidence="8" id="KW-1185">Reference proteome</keyword>